<dbReference type="InterPro" id="IPR038718">
    <property type="entry name" value="SNF2-like_sf"/>
</dbReference>
<evidence type="ECO:0000256" key="5">
    <source>
        <dbReference type="ARBA" id="ARBA00022833"/>
    </source>
</evidence>
<dbReference type="Pfam" id="PF00538">
    <property type="entry name" value="Linker_histone"/>
    <property type="match status" value="1"/>
</dbReference>
<dbReference type="SMART" id="SM00487">
    <property type="entry name" value="DEXDc"/>
    <property type="match status" value="1"/>
</dbReference>
<dbReference type="InterPro" id="IPR001507">
    <property type="entry name" value="ZP_dom"/>
</dbReference>
<feature type="region of interest" description="Disordered" evidence="8">
    <location>
        <begin position="473"/>
        <end position="600"/>
    </location>
</feature>
<dbReference type="PROSITE" id="PS50089">
    <property type="entry name" value="ZF_RING_2"/>
    <property type="match status" value="1"/>
</dbReference>
<dbReference type="SUPFAM" id="SSF57903">
    <property type="entry name" value="FYVE/PHD zinc finger"/>
    <property type="match status" value="1"/>
</dbReference>
<evidence type="ECO:0000256" key="10">
    <source>
        <dbReference type="SAM" id="SignalP"/>
    </source>
</evidence>
<dbReference type="Pfam" id="PF21324">
    <property type="entry name" value="SHPRH_helical-2nd"/>
    <property type="match status" value="1"/>
</dbReference>
<proteinExistence type="predicted"/>
<keyword evidence="9" id="KW-0812">Transmembrane</keyword>
<sequence>MLIIQLCVIVFQQVSTMSSRRKRAPPVRMDEEAKRRLEWNMHEDRKNEGNCEDILESIPALSDSCHPGLVLESNQEEANLCFMSSAGPEEGPSEERPSCSTQDSVPDTLELNVMPISALDQGWNALIGEFNLCLKIPVMLGDNSFCLQQTGDTLSMSLNSHEIEVETCKSDFIGPVPIECSFGGILLEDLDWLQKRKVIKLCHASGDESVKLKIFLIESGLGRPEFLSEGNGRIKKANQLLQKLMEFFYDFIIPEVMENEEEECDTDLERQNVEELYDHVRHLHQTEAAEQSFDVQHPGLIPVLRPYQSQAVNWMLRRENLIREFPLAGVDWPGGILADEMGLGKTVEVLALILCNTRQNLEHGVLTLPVGRSVNYFVPPPPLERQRTIKHEVRPKERIIYPAVREMLLTAIKEMKVGKGASINAIFAYLRTMYKYDTLKNRNHIKKILTKLISEKIVEQIKGRGLAGSFKLGKNYKEKKKKPATPRNKSVDKATPRRTSRRVSGQEKEASQTSYTTASDSEDSVDPPLLTEELKCEPDSLTDSENPPQKISVDITDEDDKATTDKPQQETTKDIHIESSESDPTQNSKPEPETPTRASVIPFNTPDYRFECICGELGLVDYKPRVQCLNCLLWQHAECVNYKEENLETTPFYCPHCLVAMTPVSTGATLIISPSSICHQWVDEINRHIHTSSLRVLVYQGVKRHGFIQPHILAEQDVVITTYDVLRTELNYVDIPHSNSKDGRRFRNQKRYMAIPSPLVAVEWWRVCLDEAQMVECTTAKNLPEEAHRQLVCALNDLYGLVLFLGVDPYWVKYWWDQLLYRPYRHGNTTQLYNVIGQLLWRSAKKDVIDQIQIPPQTEEIHWLNFSPVEGHFYHRQHEVCSQDALVKLRKISDWSIKLGSLDRRTVTTILYPLLRLRQACCHPQAVRGEFLPLQKSTMTMEELLKSLQKKCRVECEEAHRQLVCALNGLAGIHIIRGEFVDAAEMYRERLHATHNLMELLNAKHPGIPPTLRDDSLKEEAEQLKQHYMAKVNSEVSEAHQNLQPVLQHIKELKRKVNLRSPWWLDVIQQAIQYSMDDDLVGRIQNELTCSYKQQANKLSLADKFRDARGLQFLLSTQMDDLMKSQKTVQDAVKKLEGPPSQQVIEEATLCHLRPVRLPLNKVKGQTAIFEEMIEDEEGLVDDRLPTTSRGLWAVSETERALKAILSFAKARRLESGLIEEGNSFMELFESWKKEYKLLHEYWMSLRDHVSAIDELGMATERLRVRLPDEPKPKVLHIIEPHEVEQNRIKLLNDRAVAKSQLQKKLGQFLYLTNLEKSQDKSTGGLNPEPCPICARPLGQEWAVLTCGHCFCNECIAIIVEQYSVGNRRRAIKCAICRQTTSHSEISYVFTTQSANQGQDIPVKGSHSTKVEAVVRVLKKIQMTDPGAKSLVFSTWQGVLDIIAKALFDNNMEFAQINGIHKFQPILNPAHELQAIGRVHRIGQTNHSSTSMKHSEASVFTVADLAELFTEDSESLEHQLHGKGVSELPLTQCDGTSFQTSRWGSRNSKAFAMPFKNLYRQKIGPCYLGLPPAFPIHVWNLIVGVDIIQAGAPKQLEVPTSLELCFGRLERAQALRLTLTAGCGDNREDLVENKFQERRSQKTSALRMTPATLALTWLSIWTVTSAVQIEEGELNETVICTNDQMQVIIPSVFFLNKEPPVYVWDLHLNDPDCRGVEVGNDYVFSIKTNFTDCGTVMASDDTHIMFTNTIRNNETDIITRSYINITFGCRYPINYMVQQQNGENLIRVDVRTITLNTEDGNFSVSMLLYKDEEFQDKWTTVPSLTLEDNIYVKVYMIPANLFLRVERCWATPTNEPYSNIQYTFIRDSCPVLWNDQTLAVMKNGQGPEALFRIQMFKFVGSSYTDVFLHCNNCSAEDASVRTRRDVASSHTISYGPIRRLKANTESTSLSSDMPPVETFVLGGLLFVLIVITGVFGKLWLQSRNSYPTQEAQLTLSNIHHISEVAS</sequence>
<dbReference type="Gene3D" id="2.60.40.4100">
    <property type="entry name" value="Zona pellucida, ZP-C domain"/>
    <property type="match status" value="1"/>
</dbReference>
<dbReference type="InterPro" id="IPR027417">
    <property type="entry name" value="P-loop_NTPase"/>
</dbReference>
<feature type="compositionally biased region" description="Basic and acidic residues" evidence="8">
    <location>
        <begin position="561"/>
        <end position="579"/>
    </location>
</feature>
<dbReference type="InterPro" id="IPR000330">
    <property type="entry name" value="SNF2_N"/>
</dbReference>
<dbReference type="InterPro" id="IPR036388">
    <property type="entry name" value="WH-like_DNA-bd_sf"/>
</dbReference>
<dbReference type="Gene3D" id="2.60.40.3210">
    <property type="entry name" value="Zona pellucida, ZP-N domain"/>
    <property type="match status" value="1"/>
</dbReference>
<keyword evidence="15" id="KW-1185">Reference proteome</keyword>
<keyword evidence="2" id="KW-0479">Metal-binding</keyword>
<dbReference type="InterPro" id="IPR001841">
    <property type="entry name" value="Znf_RING"/>
</dbReference>
<dbReference type="Proteomes" id="UP000830375">
    <property type="component" value="Unassembled WGS sequence"/>
</dbReference>
<feature type="chain" id="PRO_5047520579" evidence="10">
    <location>
        <begin position="17"/>
        <end position="2006"/>
    </location>
</feature>
<gene>
    <name evidence="14" type="ORF">H4Q32_010767</name>
</gene>
<feature type="transmembrane region" description="Helical" evidence="9">
    <location>
        <begin position="1959"/>
        <end position="1980"/>
    </location>
</feature>
<dbReference type="CDD" id="cd16569">
    <property type="entry name" value="RING-HC_SHPRH-like"/>
    <property type="match status" value="1"/>
</dbReference>
<dbReference type="SUPFAM" id="SSF57850">
    <property type="entry name" value="RING/U-box"/>
    <property type="match status" value="1"/>
</dbReference>
<dbReference type="InterPro" id="IPR042235">
    <property type="entry name" value="ZP-C_dom"/>
</dbReference>
<dbReference type="InterPro" id="IPR036390">
    <property type="entry name" value="WH_DNA-bd_sf"/>
</dbReference>
<dbReference type="InterPro" id="IPR027370">
    <property type="entry name" value="Znf-RING_euk"/>
</dbReference>
<evidence type="ECO:0000313" key="15">
    <source>
        <dbReference type="Proteomes" id="UP000830375"/>
    </source>
</evidence>
<dbReference type="PROSITE" id="PS01359">
    <property type="entry name" value="ZF_PHD_1"/>
    <property type="match status" value="1"/>
</dbReference>
<dbReference type="SUPFAM" id="SSF46785">
    <property type="entry name" value="Winged helix' DNA-binding domain"/>
    <property type="match status" value="1"/>
</dbReference>
<evidence type="ECO:0000256" key="3">
    <source>
        <dbReference type="ARBA" id="ARBA00022771"/>
    </source>
</evidence>
<keyword evidence="6" id="KW-1015">Disulfide bond</keyword>
<dbReference type="InterPro" id="IPR011011">
    <property type="entry name" value="Znf_FYVE_PHD"/>
</dbReference>
<dbReference type="CDD" id="cd00073">
    <property type="entry name" value="H15"/>
    <property type="match status" value="1"/>
</dbReference>
<dbReference type="SMART" id="SM00526">
    <property type="entry name" value="H15"/>
    <property type="match status" value="1"/>
</dbReference>
<dbReference type="InterPro" id="IPR055356">
    <property type="entry name" value="ZP-N"/>
</dbReference>
<evidence type="ECO:0000256" key="1">
    <source>
        <dbReference type="ARBA" id="ARBA00022553"/>
    </source>
</evidence>
<dbReference type="PROSITE" id="PS51034">
    <property type="entry name" value="ZP_2"/>
    <property type="match status" value="1"/>
</dbReference>
<keyword evidence="5" id="KW-0862">Zinc</keyword>
<keyword evidence="1" id="KW-0597">Phosphoprotein</keyword>
<dbReference type="InterPro" id="IPR017907">
    <property type="entry name" value="Znf_RING_CS"/>
</dbReference>
<evidence type="ECO:0000256" key="8">
    <source>
        <dbReference type="SAM" id="MobiDB-lite"/>
    </source>
</evidence>
<dbReference type="Pfam" id="PF23344">
    <property type="entry name" value="ZP-N"/>
    <property type="match status" value="1"/>
</dbReference>
<dbReference type="Pfam" id="PF13445">
    <property type="entry name" value="zf-RING_UBOX"/>
    <property type="match status" value="1"/>
</dbReference>
<evidence type="ECO:0000313" key="14">
    <source>
        <dbReference type="EMBL" id="KAI2654138.1"/>
    </source>
</evidence>
<dbReference type="SMART" id="SM00184">
    <property type="entry name" value="RING"/>
    <property type="match status" value="1"/>
</dbReference>
<dbReference type="PROSITE" id="PS00518">
    <property type="entry name" value="ZF_RING_1"/>
    <property type="match status" value="1"/>
</dbReference>
<dbReference type="PANTHER" id="PTHR45865">
    <property type="entry name" value="E3 UBIQUITIN-PROTEIN LIGASE SHPRH FAMILY MEMBER"/>
    <property type="match status" value="1"/>
</dbReference>
<evidence type="ECO:0000256" key="7">
    <source>
        <dbReference type="PROSITE-ProRule" id="PRU00175"/>
    </source>
</evidence>
<keyword evidence="10" id="KW-0732">Signal</keyword>
<dbReference type="CDD" id="cd18070">
    <property type="entry name" value="DEXQc_SHPRH"/>
    <property type="match status" value="1"/>
</dbReference>
<evidence type="ECO:0000256" key="9">
    <source>
        <dbReference type="SAM" id="Phobius"/>
    </source>
</evidence>
<feature type="signal peptide" evidence="10">
    <location>
        <begin position="1"/>
        <end position="16"/>
    </location>
</feature>
<evidence type="ECO:0000256" key="2">
    <source>
        <dbReference type="ARBA" id="ARBA00022723"/>
    </source>
</evidence>
<dbReference type="SMART" id="SM00249">
    <property type="entry name" value="PHD"/>
    <property type="match status" value="1"/>
</dbReference>
<evidence type="ECO:0000259" key="11">
    <source>
        <dbReference type="PROSITE" id="PS50089"/>
    </source>
</evidence>
<dbReference type="Pfam" id="PF00100">
    <property type="entry name" value="Zona_pellucida"/>
    <property type="match status" value="1"/>
</dbReference>
<dbReference type="Gene3D" id="3.40.50.10810">
    <property type="entry name" value="Tandem AAA-ATPase domain"/>
    <property type="match status" value="2"/>
</dbReference>
<dbReference type="SUPFAM" id="SSF52540">
    <property type="entry name" value="P-loop containing nucleoside triphosphate hydrolases"/>
    <property type="match status" value="3"/>
</dbReference>
<dbReference type="SMART" id="SM00241">
    <property type="entry name" value="ZP"/>
    <property type="match status" value="1"/>
</dbReference>
<dbReference type="CDD" id="cd15547">
    <property type="entry name" value="PHD_SHPRH"/>
    <property type="match status" value="1"/>
</dbReference>
<dbReference type="EMBL" id="JACTAM010000017">
    <property type="protein sequence ID" value="KAI2654138.1"/>
    <property type="molecule type" value="Genomic_DNA"/>
</dbReference>
<dbReference type="InterPro" id="IPR052583">
    <property type="entry name" value="ATP-helicase/E3_Ub-Ligase"/>
</dbReference>
<evidence type="ECO:0000256" key="4">
    <source>
        <dbReference type="ARBA" id="ARBA00022801"/>
    </source>
</evidence>
<organism evidence="14 15">
    <name type="scientific">Labeo rohita</name>
    <name type="common">Indian major carp</name>
    <name type="synonym">Cyprinus rohita</name>
    <dbReference type="NCBI Taxonomy" id="84645"/>
    <lineage>
        <taxon>Eukaryota</taxon>
        <taxon>Metazoa</taxon>
        <taxon>Chordata</taxon>
        <taxon>Craniata</taxon>
        <taxon>Vertebrata</taxon>
        <taxon>Euteleostomi</taxon>
        <taxon>Actinopterygii</taxon>
        <taxon>Neopterygii</taxon>
        <taxon>Teleostei</taxon>
        <taxon>Ostariophysi</taxon>
        <taxon>Cypriniformes</taxon>
        <taxon>Cyprinidae</taxon>
        <taxon>Labeoninae</taxon>
        <taxon>Labeonini</taxon>
        <taxon>Labeo</taxon>
    </lineage>
</organism>
<dbReference type="Pfam" id="PF21325">
    <property type="entry name" value="SHPRH_helical-1st"/>
    <property type="match status" value="1"/>
</dbReference>
<feature type="domain" description="RING-type" evidence="11">
    <location>
        <begin position="1331"/>
        <end position="1378"/>
    </location>
</feature>
<dbReference type="InterPro" id="IPR048686">
    <property type="entry name" value="SHPRH_helical_1st"/>
</dbReference>
<dbReference type="InterPro" id="IPR014001">
    <property type="entry name" value="Helicase_ATP-bd"/>
</dbReference>
<keyword evidence="9" id="KW-1133">Transmembrane helix</keyword>
<dbReference type="CDD" id="cd18793">
    <property type="entry name" value="SF2_C_SNF"/>
    <property type="match status" value="1"/>
</dbReference>
<dbReference type="Gene3D" id="1.10.10.10">
    <property type="entry name" value="Winged helix-like DNA-binding domain superfamily/Winged helix DNA-binding domain"/>
    <property type="match status" value="1"/>
</dbReference>
<keyword evidence="3 7" id="KW-0863">Zinc-finger</keyword>
<reference evidence="14 15" key="1">
    <citation type="submission" date="2022-01" db="EMBL/GenBank/DDBJ databases">
        <title>A high-quality chromosome-level genome assembly of rohu carp, Labeo rohita.</title>
        <authorList>
            <person name="Arick M.A. II"/>
            <person name="Hsu C.-Y."/>
            <person name="Magbanua Z."/>
            <person name="Pechanova O."/>
            <person name="Grover C."/>
            <person name="Miller E."/>
            <person name="Thrash A."/>
            <person name="Ezzel L."/>
            <person name="Alam S."/>
            <person name="Benzie J."/>
            <person name="Hamilton M."/>
            <person name="Karsi A."/>
            <person name="Lawrence M.L."/>
            <person name="Peterson D.G."/>
        </authorList>
    </citation>
    <scope>NUCLEOTIDE SEQUENCE [LARGE SCALE GENOMIC DNA]</scope>
    <source>
        <strain evidence="15">BAU-BD-2019</strain>
        <tissue evidence="14">Blood</tissue>
    </source>
</reference>
<keyword evidence="4" id="KW-0378">Hydrolase</keyword>
<dbReference type="InterPro" id="IPR019786">
    <property type="entry name" value="Zinc_finger_PHD-type_CS"/>
</dbReference>
<dbReference type="InterPro" id="IPR048695">
    <property type="entry name" value="SHPRH_helical_2nd"/>
</dbReference>
<feature type="region of interest" description="Disordered" evidence="8">
    <location>
        <begin position="83"/>
        <end position="104"/>
    </location>
</feature>
<feature type="domain" description="ZP" evidence="12">
    <location>
        <begin position="1679"/>
        <end position="1931"/>
    </location>
</feature>
<evidence type="ECO:0000259" key="13">
    <source>
        <dbReference type="PROSITE" id="PS51504"/>
    </source>
</evidence>
<dbReference type="Pfam" id="PF00176">
    <property type="entry name" value="SNF2-rel_dom"/>
    <property type="match status" value="1"/>
</dbReference>
<dbReference type="PROSITE" id="PS51504">
    <property type="entry name" value="H15"/>
    <property type="match status" value="1"/>
</dbReference>
<accession>A0ABQ8LU12</accession>
<dbReference type="InterPro" id="IPR005818">
    <property type="entry name" value="Histone_H1/H5_H15"/>
</dbReference>
<dbReference type="InterPro" id="IPR013083">
    <property type="entry name" value="Znf_RING/FYVE/PHD"/>
</dbReference>
<feature type="domain" description="H15" evidence="13">
    <location>
        <begin position="400"/>
        <end position="474"/>
    </location>
</feature>
<name>A0ABQ8LU12_LABRO</name>
<evidence type="ECO:0000256" key="6">
    <source>
        <dbReference type="ARBA" id="ARBA00023157"/>
    </source>
</evidence>
<dbReference type="Gene3D" id="3.30.40.10">
    <property type="entry name" value="Zinc/RING finger domain, C3HC4 (zinc finger)"/>
    <property type="match status" value="2"/>
</dbReference>
<comment type="caution">
    <text evidence="14">The sequence shown here is derived from an EMBL/GenBank/DDBJ whole genome shotgun (WGS) entry which is preliminary data.</text>
</comment>
<dbReference type="InterPro" id="IPR055355">
    <property type="entry name" value="ZP-C"/>
</dbReference>
<dbReference type="Gene3D" id="3.40.50.300">
    <property type="entry name" value="P-loop containing nucleotide triphosphate hydrolases"/>
    <property type="match status" value="2"/>
</dbReference>
<keyword evidence="9" id="KW-0472">Membrane</keyword>
<evidence type="ECO:0000259" key="12">
    <source>
        <dbReference type="PROSITE" id="PS51034"/>
    </source>
</evidence>
<dbReference type="InterPro" id="IPR001965">
    <property type="entry name" value="Znf_PHD"/>
</dbReference>
<dbReference type="PANTHER" id="PTHR45865:SF1">
    <property type="entry name" value="E3 UBIQUITIN-PROTEIN LIGASE SHPRH"/>
    <property type="match status" value="1"/>
</dbReference>
<protein>
    <submittedName>
        <fullName evidence="14">E3 ubiquitin-protein ligase SHPRH</fullName>
    </submittedName>
</protein>
<dbReference type="InterPro" id="IPR049730">
    <property type="entry name" value="SNF2/RAD54-like_C"/>
</dbReference>